<protein>
    <recommendedName>
        <fullName evidence="7">Tr-type G domain-containing protein</fullName>
    </recommendedName>
</protein>
<dbReference type="InterPro" id="IPR005225">
    <property type="entry name" value="Small_GTP-bd"/>
</dbReference>
<dbReference type="NCBIfam" id="TIGR00231">
    <property type="entry name" value="small_GTP"/>
    <property type="match status" value="1"/>
</dbReference>
<evidence type="ECO:0000313" key="8">
    <source>
        <dbReference type="EMBL" id="KAK2079006.1"/>
    </source>
</evidence>
<keyword evidence="2" id="KW-0396">Initiation factor</keyword>
<dbReference type="Gene3D" id="3.40.50.10050">
    <property type="entry name" value="Translation initiation factor IF- 2, domain 3"/>
    <property type="match status" value="1"/>
</dbReference>
<dbReference type="EMBL" id="JASFZW010000003">
    <property type="protein sequence ID" value="KAK2079006.1"/>
    <property type="molecule type" value="Genomic_DNA"/>
</dbReference>
<dbReference type="PANTHER" id="PTHR43381">
    <property type="entry name" value="TRANSLATION INITIATION FACTOR IF-2-RELATED"/>
    <property type="match status" value="1"/>
</dbReference>
<dbReference type="GO" id="GO:0003743">
    <property type="term" value="F:translation initiation factor activity"/>
    <property type="evidence" value="ECO:0007669"/>
    <property type="project" value="UniProtKB-KW"/>
</dbReference>
<dbReference type="Proteomes" id="UP001255856">
    <property type="component" value="Unassembled WGS sequence"/>
</dbReference>
<sequence length="682" mass="69856">MAWELRGQTGRRRGGRSSRKKPLRSGEDREDIFEVGPEGMVVEELAVRLAVPLAELVQTLFERGVRAVASSVLAPATVRSVGADFGVDVLDVDGPDDAPLDGSIFQEDRVLAARPAADEGPSLQGLPRAPRPPVVTVMGHVDHGKTTLLDCVRRTRVAAGEHGGITQSIGAYTCRVDVDSFESDVREEGTSAGASAARSATSMASQRSKKGDRARAPRGNEAPDRPRGNLITFLDTPGHAAFSAMRARGASVTDIVVLVVAVDEGVMPQTREAAALARSARLPVVVALNKMDRPGADAERVQAQLAELGLVPEAWGGKTPCVPIVARDGTGVHALLETVLLVAELEVAPEAVVAAPAAGTVLEANLDPRRGPLASLLVQQGTLRLGDAAGPSTAVLMLGLSAVPEAGTRFHVAASEHAARAEAEATALRQRTARLAAAPAGTGLAADAAPAWEGAADAGDAPGDKASAAPTLSVVLRADASGTAEAARAALCALAAEHGERCRLQVLSAQPGEVGLADVELAFAASRSAAAAGGADRVAHGAAADLDPAATAVLAFRTRLTPEARVAARSLRVRVLSHDVIYALLEAVGGLLAERSGAGPVREADAAALATVLAVAAGSRGDAVRVLRGAPGRAVHEGPVASLRRGRASVESVEAGQEFGLVLADFSAWAEGDRVILVRRAG</sequence>
<dbReference type="SUPFAM" id="SSF52540">
    <property type="entry name" value="P-loop containing nucleoside triphosphate hydrolases"/>
    <property type="match status" value="1"/>
</dbReference>
<dbReference type="PRINTS" id="PR00315">
    <property type="entry name" value="ELONGATNFCT"/>
</dbReference>
<comment type="similarity">
    <text evidence="1">Belongs to the TRAFAC class translation factor GTPase superfamily. Classic translation factor GTPase family. IF-2 subfamily.</text>
</comment>
<dbReference type="AlphaFoldDB" id="A0AAD9MNK9"/>
<gene>
    <name evidence="8" type="ORF">QBZ16_002696</name>
</gene>
<evidence type="ECO:0000256" key="2">
    <source>
        <dbReference type="ARBA" id="ARBA00022540"/>
    </source>
</evidence>
<reference evidence="8" key="1">
    <citation type="submission" date="2021-01" db="EMBL/GenBank/DDBJ databases">
        <authorList>
            <person name="Eckstrom K.M.E."/>
        </authorList>
    </citation>
    <scope>NUCLEOTIDE SEQUENCE</scope>
    <source>
        <strain evidence="8">UVCC 0001</strain>
    </source>
</reference>
<dbReference type="InterPro" id="IPR009000">
    <property type="entry name" value="Transl_B-barrel_sf"/>
</dbReference>
<dbReference type="SUPFAM" id="SSF52156">
    <property type="entry name" value="Initiation factor IF2/eIF5b, domain 3"/>
    <property type="match status" value="1"/>
</dbReference>
<feature type="domain" description="Tr-type G" evidence="7">
    <location>
        <begin position="130"/>
        <end position="350"/>
    </location>
</feature>
<dbReference type="Gene3D" id="3.40.50.300">
    <property type="entry name" value="P-loop containing nucleotide triphosphate hydrolases"/>
    <property type="match status" value="1"/>
</dbReference>
<evidence type="ECO:0000259" key="7">
    <source>
        <dbReference type="PROSITE" id="PS51722"/>
    </source>
</evidence>
<dbReference type="InterPro" id="IPR036925">
    <property type="entry name" value="TIF_IF2_dom3_sf"/>
</dbReference>
<comment type="caution">
    <text evidence="8">The sequence shown here is derived from an EMBL/GenBank/DDBJ whole genome shotgun (WGS) entry which is preliminary data.</text>
</comment>
<evidence type="ECO:0000256" key="5">
    <source>
        <dbReference type="ARBA" id="ARBA00023134"/>
    </source>
</evidence>
<dbReference type="GO" id="GO:0005737">
    <property type="term" value="C:cytoplasm"/>
    <property type="evidence" value="ECO:0007669"/>
    <property type="project" value="TreeGrafter"/>
</dbReference>
<evidence type="ECO:0000256" key="1">
    <source>
        <dbReference type="ARBA" id="ARBA00007733"/>
    </source>
</evidence>
<dbReference type="Pfam" id="PF22042">
    <property type="entry name" value="EF-G_D2"/>
    <property type="match status" value="1"/>
</dbReference>
<dbReference type="InterPro" id="IPR027417">
    <property type="entry name" value="P-loop_NTPase"/>
</dbReference>
<evidence type="ECO:0000256" key="6">
    <source>
        <dbReference type="SAM" id="MobiDB-lite"/>
    </source>
</evidence>
<name>A0AAD9MNK9_PROWI</name>
<keyword evidence="4" id="KW-0648">Protein biosynthesis</keyword>
<dbReference type="Gene3D" id="2.40.30.10">
    <property type="entry name" value="Translation factors"/>
    <property type="match status" value="3"/>
</dbReference>
<proteinExistence type="inferred from homology"/>
<feature type="region of interest" description="Disordered" evidence="6">
    <location>
        <begin position="185"/>
        <end position="230"/>
    </location>
</feature>
<feature type="region of interest" description="Disordered" evidence="6">
    <location>
        <begin position="1"/>
        <end position="30"/>
    </location>
</feature>
<dbReference type="PANTHER" id="PTHR43381:SF5">
    <property type="entry name" value="TR-TYPE G DOMAIN-CONTAINING PROTEIN"/>
    <property type="match status" value="1"/>
</dbReference>
<evidence type="ECO:0000256" key="4">
    <source>
        <dbReference type="ARBA" id="ARBA00022917"/>
    </source>
</evidence>
<dbReference type="InterPro" id="IPR015760">
    <property type="entry name" value="TIF_IF2"/>
</dbReference>
<dbReference type="GO" id="GO:0003924">
    <property type="term" value="F:GTPase activity"/>
    <property type="evidence" value="ECO:0007669"/>
    <property type="project" value="InterPro"/>
</dbReference>
<accession>A0AAD9MNK9</accession>
<organism evidence="8 9">
    <name type="scientific">Prototheca wickerhamii</name>
    <dbReference type="NCBI Taxonomy" id="3111"/>
    <lineage>
        <taxon>Eukaryota</taxon>
        <taxon>Viridiplantae</taxon>
        <taxon>Chlorophyta</taxon>
        <taxon>core chlorophytes</taxon>
        <taxon>Trebouxiophyceae</taxon>
        <taxon>Chlorellales</taxon>
        <taxon>Chlorellaceae</taxon>
        <taxon>Prototheca</taxon>
    </lineage>
</organism>
<dbReference type="InterPro" id="IPR053905">
    <property type="entry name" value="EF-G-like_DII"/>
</dbReference>
<keyword evidence="5" id="KW-0342">GTP-binding</keyword>
<dbReference type="GO" id="GO:0005525">
    <property type="term" value="F:GTP binding"/>
    <property type="evidence" value="ECO:0007669"/>
    <property type="project" value="UniProtKB-KW"/>
</dbReference>
<dbReference type="InterPro" id="IPR023115">
    <property type="entry name" value="TIF_IF2_dom3"/>
</dbReference>
<dbReference type="CDD" id="cd01887">
    <property type="entry name" value="IF2_eIF5B"/>
    <property type="match status" value="1"/>
</dbReference>
<dbReference type="PROSITE" id="PS51722">
    <property type="entry name" value="G_TR_2"/>
    <property type="match status" value="1"/>
</dbReference>
<dbReference type="SUPFAM" id="SSF50447">
    <property type="entry name" value="Translation proteins"/>
    <property type="match status" value="2"/>
</dbReference>
<evidence type="ECO:0000313" key="9">
    <source>
        <dbReference type="Proteomes" id="UP001255856"/>
    </source>
</evidence>
<dbReference type="Pfam" id="PF11987">
    <property type="entry name" value="IF-2"/>
    <property type="match status" value="1"/>
</dbReference>
<feature type="compositionally biased region" description="Basic residues" evidence="6">
    <location>
        <begin position="9"/>
        <end position="23"/>
    </location>
</feature>
<keyword evidence="3" id="KW-0547">Nucleotide-binding</keyword>
<evidence type="ECO:0000256" key="3">
    <source>
        <dbReference type="ARBA" id="ARBA00022741"/>
    </source>
</evidence>
<dbReference type="InterPro" id="IPR000795">
    <property type="entry name" value="T_Tr_GTP-bd_dom"/>
</dbReference>
<keyword evidence="9" id="KW-1185">Reference proteome</keyword>
<feature type="compositionally biased region" description="Low complexity" evidence="6">
    <location>
        <begin position="190"/>
        <end position="206"/>
    </location>
</feature>
<dbReference type="Pfam" id="PF00009">
    <property type="entry name" value="GTP_EFTU"/>
    <property type="match status" value="1"/>
</dbReference>